<keyword evidence="3" id="KW-1185">Reference proteome</keyword>
<feature type="transmembrane region" description="Helical" evidence="1">
    <location>
        <begin position="170"/>
        <end position="194"/>
    </location>
</feature>
<dbReference type="RefSeq" id="WP_344228321.1">
    <property type="nucleotide sequence ID" value="NZ_BAAARI010000011.1"/>
</dbReference>
<feature type="transmembrane region" description="Helical" evidence="1">
    <location>
        <begin position="124"/>
        <end position="150"/>
    </location>
</feature>
<feature type="transmembrane region" description="Helical" evidence="1">
    <location>
        <begin position="201"/>
        <end position="224"/>
    </location>
</feature>
<organism evidence="2 3">
    <name type="scientific">Microbacterium binotii</name>
    <dbReference type="NCBI Taxonomy" id="462710"/>
    <lineage>
        <taxon>Bacteria</taxon>
        <taxon>Bacillati</taxon>
        <taxon>Actinomycetota</taxon>
        <taxon>Actinomycetes</taxon>
        <taxon>Micrococcales</taxon>
        <taxon>Microbacteriaceae</taxon>
        <taxon>Microbacterium</taxon>
    </lineage>
</organism>
<sequence>MSATTAPAPARRTTSTDGSYRISFPRLVRSESLKLVTLRSGWWSIAIVAVLSIGFSLLMAWAITSFDGGPQGDDGSLATMVILAPTTFTMLLAVILGAIQVTGEYSTGMMRSTLTAAPGRLGSLFAKTVVVAGFVFVSSIVIFAIAAVATAPIMARKDLGLDFSNPEVSLLPLLAGALTMAVIAIIGVATGYILRNGPGAIALGVGLVFVLPIVPAFFAALPGWEWIQDAARFLPSNAGQLLMGTGGGSNPLEPWAAGLTLVAWVVVGLVGASAVLKSRDA</sequence>
<evidence type="ECO:0000313" key="3">
    <source>
        <dbReference type="Proteomes" id="UP001500274"/>
    </source>
</evidence>
<keyword evidence="1" id="KW-0812">Transmembrane</keyword>
<gene>
    <name evidence="2" type="ORF">GCM10009862_15440</name>
</gene>
<dbReference type="Proteomes" id="UP001500274">
    <property type="component" value="Unassembled WGS sequence"/>
</dbReference>
<protein>
    <submittedName>
        <fullName evidence="2">ABC transporter permease</fullName>
    </submittedName>
</protein>
<feature type="transmembrane region" description="Helical" evidence="1">
    <location>
        <begin position="42"/>
        <end position="63"/>
    </location>
</feature>
<feature type="transmembrane region" description="Helical" evidence="1">
    <location>
        <begin position="75"/>
        <end position="103"/>
    </location>
</feature>
<dbReference type="EMBL" id="BAAARI010000011">
    <property type="protein sequence ID" value="GAA2577025.1"/>
    <property type="molecule type" value="Genomic_DNA"/>
</dbReference>
<feature type="transmembrane region" description="Helical" evidence="1">
    <location>
        <begin position="255"/>
        <end position="276"/>
    </location>
</feature>
<accession>A0ABN3PB48</accession>
<dbReference type="PANTHER" id="PTHR37305:SF1">
    <property type="entry name" value="MEMBRANE PROTEIN"/>
    <property type="match status" value="1"/>
</dbReference>
<dbReference type="PANTHER" id="PTHR37305">
    <property type="entry name" value="INTEGRAL MEMBRANE PROTEIN-RELATED"/>
    <property type="match status" value="1"/>
</dbReference>
<keyword evidence="1" id="KW-1133">Transmembrane helix</keyword>
<evidence type="ECO:0000256" key="1">
    <source>
        <dbReference type="SAM" id="Phobius"/>
    </source>
</evidence>
<name>A0ABN3PB48_9MICO</name>
<comment type="caution">
    <text evidence="2">The sequence shown here is derived from an EMBL/GenBank/DDBJ whole genome shotgun (WGS) entry which is preliminary data.</text>
</comment>
<keyword evidence="1" id="KW-0472">Membrane</keyword>
<evidence type="ECO:0000313" key="2">
    <source>
        <dbReference type="EMBL" id="GAA2577025.1"/>
    </source>
</evidence>
<proteinExistence type="predicted"/>
<reference evidence="2 3" key="1">
    <citation type="journal article" date="2019" name="Int. J. Syst. Evol. Microbiol.">
        <title>The Global Catalogue of Microorganisms (GCM) 10K type strain sequencing project: providing services to taxonomists for standard genome sequencing and annotation.</title>
        <authorList>
            <consortium name="The Broad Institute Genomics Platform"/>
            <consortium name="The Broad Institute Genome Sequencing Center for Infectious Disease"/>
            <person name="Wu L."/>
            <person name="Ma J."/>
        </authorList>
    </citation>
    <scope>NUCLEOTIDE SEQUENCE [LARGE SCALE GENOMIC DNA]</scope>
    <source>
        <strain evidence="2 3">JCM 16365</strain>
    </source>
</reference>